<organism evidence="1 2">
    <name type="scientific">Canavalia gladiata</name>
    <name type="common">Sword bean</name>
    <name type="synonym">Dolichos gladiatus</name>
    <dbReference type="NCBI Taxonomy" id="3824"/>
    <lineage>
        <taxon>Eukaryota</taxon>
        <taxon>Viridiplantae</taxon>
        <taxon>Streptophyta</taxon>
        <taxon>Embryophyta</taxon>
        <taxon>Tracheophyta</taxon>
        <taxon>Spermatophyta</taxon>
        <taxon>Magnoliopsida</taxon>
        <taxon>eudicotyledons</taxon>
        <taxon>Gunneridae</taxon>
        <taxon>Pentapetalae</taxon>
        <taxon>rosids</taxon>
        <taxon>fabids</taxon>
        <taxon>Fabales</taxon>
        <taxon>Fabaceae</taxon>
        <taxon>Papilionoideae</taxon>
        <taxon>50 kb inversion clade</taxon>
        <taxon>NPAAA clade</taxon>
        <taxon>indigoferoid/millettioid clade</taxon>
        <taxon>Phaseoleae</taxon>
        <taxon>Canavalia</taxon>
    </lineage>
</organism>
<sequence>MTPGVGIDTSCMHLAFIANYTAIGYPETESKDQSPDQNYAYRSCQEVQKWKVLLVMTFGNYTLIGFVSTQNLRGNVLNPSNRHIGAREAKSLCLYTLLVPAVKESLMIEATHNGFQDSKRASSLPKFRITKSKIICKDAIGALGAELIVLQ</sequence>
<reference evidence="1 2" key="1">
    <citation type="submission" date="2024-01" db="EMBL/GenBank/DDBJ databases">
        <title>The genomes of 5 underutilized Papilionoideae crops provide insights into root nodulation and disease resistanc.</title>
        <authorList>
            <person name="Jiang F."/>
        </authorList>
    </citation>
    <scope>NUCLEOTIDE SEQUENCE [LARGE SCALE GENOMIC DNA]</scope>
    <source>
        <strain evidence="1">LVBAO_FW01</strain>
        <tissue evidence="1">Leaves</tissue>
    </source>
</reference>
<dbReference type="AlphaFoldDB" id="A0AAN9LN95"/>
<keyword evidence="2" id="KW-1185">Reference proteome</keyword>
<accession>A0AAN9LN95</accession>
<dbReference type="Proteomes" id="UP001367508">
    <property type="component" value="Unassembled WGS sequence"/>
</dbReference>
<evidence type="ECO:0000313" key="2">
    <source>
        <dbReference type="Proteomes" id="UP001367508"/>
    </source>
</evidence>
<comment type="caution">
    <text evidence="1">The sequence shown here is derived from an EMBL/GenBank/DDBJ whole genome shotgun (WGS) entry which is preliminary data.</text>
</comment>
<dbReference type="EMBL" id="JAYMYQ010000004">
    <property type="protein sequence ID" value="KAK7338756.1"/>
    <property type="molecule type" value="Genomic_DNA"/>
</dbReference>
<protein>
    <submittedName>
        <fullName evidence="1">Uncharacterized protein</fullName>
    </submittedName>
</protein>
<evidence type="ECO:0000313" key="1">
    <source>
        <dbReference type="EMBL" id="KAK7338756.1"/>
    </source>
</evidence>
<name>A0AAN9LN95_CANGL</name>
<gene>
    <name evidence="1" type="ORF">VNO77_19387</name>
</gene>
<proteinExistence type="predicted"/>